<dbReference type="AlphaFoldDB" id="A0A3S0V301"/>
<keyword evidence="5 8" id="KW-0812">Transmembrane</keyword>
<keyword evidence="6 8" id="KW-1133">Transmembrane helix</keyword>
<dbReference type="GO" id="GO:0022857">
    <property type="term" value="F:transmembrane transporter activity"/>
    <property type="evidence" value="ECO:0007669"/>
    <property type="project" value="InterPro"/>
</dbReference>
<evidence type="ECO:0000256" key="2">
    <source>
        <dbReference type="ARBA" id="ARBA00010072"/>
    </source>
</evidence>
<evidence type="ECO:0000313" key="12">
    <source>
        <dbReference type="Proteomes" id="UP000280346"/>
    </source>
</evidence>
<feature type="transmembrane region" description="Helical" evidence="8">
    <location>
        <begin position="185"/>
        <end position="207"/>
    </location>
</feature>
<dbReference type="InterPro" id="IPR043429">
    <property type="entry name" value="ArtM/GltK/GlnP/TcyL/YhdX-like"/>
</dbReference>
<feature type="domain" description="ABC transmembrane type-1" evidence="10">
    <location>
        <begin position="183"/>
        <end position="377"/>
    </location>
</feature>
<gene>
    <name evidence="11" type="ORF">EJ913_06015</name>
</gene>
<evidence type="ECO:0000259" key="10">
    <source>
        <dbReference type="PROSITE" id="PS50928"/>
    </source>
</evidence>
<dbReference type="InterPro" id="IPR010065">
    <property type="entry name" value="AA_ABC_transptr_permease_3TM"/>
</dbReference>
<evidence type="ECO:0000256" key="6">
    <source>
        <dbReference type="ARBA" id="ARBA00022989"/>
    </source>
</evidence>
<dbReference type="SUPFAM" id="SSF161098">
    <property type="entry name" value="MetI-like"/>
    <property type="match status" value="1"/>
</dbReference>
<dbReference type="GO" id="GO:0006865">
    <property type="term" value="P:amino acid transport"/>
    <property type="evidence" value="ECO:0007669"/>
    <property type="project" value="TreeGrafter"/>
</dbReference>
<dbReference type="Proteomes" id="UP000280346">
    <property type="component" value="Unassembled WGS sequence"/>
</dbReference>
<feature type="transmembrane region" description="Helical" evidence="8">
    <location>
        <begin position="228"/>
        <end position="246"/>
    </location>
</feature>
<comment type="caution">
    <text evidence="11">The sequence shown here is derived from an EMBL/GenBank/DDBJ whole genome shotgun (WGS) entry which is preliminary data.</text>
</comment>
<dbReference type="PROSITE" id="PS50928">
    <property type="entry name" value="ABC_TM1"/>
    <property type="match status" value="1"/>
</dbReference>
<feature type="transmembrane region" description="Helical" evidence="8">
    <location>
        <begin position="153"/>
        <end position="173"/>
    </location>
</feature>
<comment type="subcellular location">
    <subcellularLocation>
        <location evidence="1">Cell inner membrane</location>
        <topology evidence="1">Multi-pass membrane protein</topology>
    </subcellularLocation>
    <subcellularLocation>
        <location evidence="8">Cell membrane</location>
        <topology evidence="8">Multi-pass membrane protein</topology>
    </subcellularLocation>
</comment>
<protein>
    <submittedName>
        <fullName evidence="11">Amino acid ABC transporter permease</fullName>
    </submittedName>
</protein>
<keyword evidence="3 8" id="KW-0813">Transport</keyword>
<evidence type="ECO:0000256" key="5">
    <source>
        <dbReference type="ARBA" id="ARBA00022692"/>
    </source>
</evidence>
<evidence type="ECO:0000313" key="11">
    <source>
        <dbReference type="EMBL" id="RUQ74593.1"/>
    </source>
</evidence>
<dbReference type="OrthoDB" id="9771188at2"/>
<evidence type="ECO:0000256" key="8">
    <source>
        <dbReference type="RuleBase" id="RU363032"/>
    </source>
</evidence>
<dbReference type="RefSeq" id="WP_126995789.1">
    <property type="nucleotide sequence ID" value="NZ_JAKOAR010000002.1"/>
</dbReference>
<dbReference type="GO" id="GO:0043190">
    <property type="term" value="C:ATP-binding cassette (ABC) transporter complex"/>
    <property type="evidence" value="ECO:0007669"/>
    <property type="project" value="InterPro"/>
</dbReference>
<dbReference type="Gene3D" id="1.10.3720.10">
    <property type="entry name" value="MetI-like"/>
    <property type="match status" value="1"/>
</dbReference>
<dbReference type="NCBIfam" id="TIGR01726">
    <property type="entry name" value="HEQRo_perm_3TM"/>
    <property type="match status" value="1"/>
</dbReference>
<feature type="compositionally biased region" description="Pro residues" evidence="9">
    <location>
        <begin position="1"/>
        <end position="12"/>
    </location>
</feature>
<proteinExistence type="inferred from homology"/>
<name>A0A3S0V301_9PROT</name>
<dbReference type="PANTHER" id="PTHR30614:SF41">
    <property type="entry name" value="INNER MEMBRANE AMINO-ACID ABC TRANSPORTER PERMEASE PROTEIN YHDY"/>
    <property type="match status" value="1"/>
</dbReference>
<evidence type="ECO:0000256" key="9">
    <source>
        <dbReference type="SAM" id="MobiDB-lite"/>
    </source>
</evidence>
<keyword evidence="7 8" id="KW-0472">Membrane</keyword>
<keyword evidence="4" id="KW-1003">Cell membrane</keyword>
<accession>A0A3S0V301</accession>
<organism evidence="11 12">
    <name type="scientific">Azospirillum doebereinerae</name>
    <dbReference type="NCBI Taxonomy" id="92933"/>
    <lineage>
        <taxon>Bacteria</taxon>
        <taxon>Pseudomonadati</taxon>
        <taxon>Pseudomonadota</taxon>
        <taxon>Alphaproteobacteria</taxon>
        <taxon>Rhodospirillales</taxon>
        <taxon>Azospirillaceae</taxon>
        <taxon>Azospirillum</taxon>
    </lineage>
</organism>
<dbReference type="Pfam" id="PF00528">
    <property type="entry name" value="BPD_transp_1"/>
    <property type="match status" value="1"/>
</dbReference>
<feature type="region of interest" description="Disordered" evidence="9">
    <location>
        <begin position="1"/>
        <end position="35"/>
    </location>
</feature>
<sequence length="390" mass="42827">MSKDLSPPPSTVPPAGWAASYEEEPSQASTPPSPYGAQGGMTSLKPFGWAKDNLFNTKLNTVLTLACLAILWFAVPPVVSWVLLDATWLGTSEECRAGAGACWSIIVVKHRLIFFGTYPYDEQWRPFLACALFVAMLGVSGVRAFWRPGLAVAWALVLVGMGVLMWGGVLGLTHVPNDKWGGLPITLMLSVFSITLAFPLSILLALGRQSSLPAIRTICVGFIELMRGVPLVSVLFMASVMFPLFLPEGVTIDKLLRALAGLTLFTAAYLAEAVRGGLQAIPKGQYEAADALGLGYWQKTWLIILPQALRIVIPPIVNQFISCFKDTSLVTIVGLYDLLTAATVATTDPEWRPFFAEVYVFAGLLFWIFCFSMSRYSQWLERMANRYNRR</sequence>
<dbReference type="PANTHER" id="PTHR30614">
    <property type="entry name" value="MEMBRANE COMPONENT OF AMINO ACID ABC TRANSPORTER"/>
    <property type="match status" value="1"/>
</dbReference>
<evidence type="ECO:0000256" key="7">
    <source>
        <dbReference type="ARBA" id="ARBA00023136"/>
    </source>
</evidence>
<evidence type="ECO:0000256" key="4">
    <source>
        <dbReference type="ARBA" id="ARBA00022475"/>
    </source>
</evidence>
<evidence type="ECO:0000256" key="1">
    <source>
        <dbReference type="ARBA" id="ARBA00004429"/>
    </source>
</evidence>
<dbReference type="InterPro" id="IPR000515">
    <property type="entry name" value="MetI-like"/>
</dbReference>
<evidence type="ECO:0000256" key="3">
    <source>
        <dbReference type="ARBA" id="ARBA00022448"/>
    </source>
</evidence>
<dbReference type="EMBL" id="RZIJ01000003">
    <property type="protein sequence ID" value="RUQ74593.1"/>
    <property type="molecule type" value="Genomic_DNA"/>
</dbReference>
<dbReference type="CDD" id="cd06261">
    <property type="entry name" value="TM_PBP2"/>
    <property type="match status" value="1"/>
</dbReference>
<dbReference type="InterPro" id="IPR035906">
    <property type="entry name" value="MetI-like_sf"/>
</dbReference>
<comment type="similarity">
    <text evidence="2">Belongs to the binding-protein-dependent transport system permease family. HisMQ subfamily.</text>
</comment>
<feature type="transmembrane region" description="Helical" evidence="8">
    <location>
        <begin position="61"/>
        <end position="84"/>
    </location>
</feature>
<feature type="transmembrane region" description="Helical" evidence="8">
    <location>
        <begin position="124"/>
        <end position="146"/>
    </location>
</feature>
<keyword evidence="12" id="KW-1185">Reference proteome</keyword>
<reference evidence="11 12" key="1">
    <citation type="submission" date="2018-12" db="EMBL/GenBank/DDBJ databases">
        <authorList>
            <person name="Yang Y."/>
        </authorList>
    </citation>
    <scope>NUCLEOTIDE SEQUENCE [LARGE SCALE GENOMIC DNA]</scope>
    <source>
        <strain evidence="11 12">GSF71</strain>
    </source>
</reference>
<feature type="transmembrane region" description="Helical" evidence="8">
    <location>
        <begin position="358"/>
        <end position="376"/>
    </location>
</feature>